<accession>A0A176VTE4</accession>
<name>A0A176VTE4_MARPO</name>
<dbReference type="AlphaFoldDB" id="A0A176VTE4"/>
<protein>
    <recommendedName>
        <fullName evidence="1">Reverse transcriptase Ty1/copia-type domain-containing protein</fullName>
    </recommendedName>
</protein>
<dbReference type="PANTHER" id="PTHR11439">
    <property type="entry name" value="GAG-POL-RELATED RETROTRANSPOSON"/>
    <property type="match status" value="1"/>
</dbReference>
<dbReference type="SUPFAM" id="SSF56672">
    <property type="entry name" value="DNA/RNA polymerases"/>
    <property type="match status" value="1"/>
</dbReference>
<gene>
    <name evidence="2" type="ORF">AXG93_2079s1090</name>
</gene>
<feature type="domain" description="Reverse transcriptase Ty1/copia-type" evidence="1">
    <location>
        <begin position="1"/>
        <end position="92"/>
    </location>
</feature>
<evidence type="ECO:0000313" key="3">
    <source>
        <dbReference type="Proteomes" id="UP000077202"/>
    </source>
</evidence>
<proteinExistence type="predicted"/>
<sequence>MYARGQGRSRLLLGVYVDDLIVTGTNAEEITRFKKEMIERFRMSDLGLLHFYLGIEVRQNASGITLSQAGYAGKLLELAGMAECNPALVPMEPRLKLSKDSNNPATDATFYRSIVGCLRYLVHTRPDISFAVGYVSRFMKAPTTEHLAAVKHLLRYIAGTRSYGCRYSKDGDKELIGFSDSDMAGDMDDRNSTTGVLFSLGGSPITWQSQKQKTVALSSCEAEYIAATSAACQATWLRRLLEDMIGKQSDTITIYMDNKSTIQLCKNPVFHDRSKHIEINGTQFVESQVCRRTESWLCALIRRCRIAVGKLQDVGWHGLVGDSAISTACFYNR</sequence>
<dbReference type="Pfam" id="PF07727">
    <property type="entry name" value="RVT_2"/>
    <property type="match status" value="1"/>
</dbReference>
<reference evidence="2" key="1">
    <citation type="submission" date="2016-03" db="EMBL/GenBank/DDBJ databases">
        <title>Mechanisms controlling the formation of the plant cell surface in tip-growing cells are functionally conserved among land plants.</title>
        <authorList>
            <person name="Honkanen S."/>
            <person name="Jones V.A."/>
            <person name="Morieri G."/>
            <person name="Champion C."/>
            <person name="Hetherington A.J."/>
            <person name="Kelly S."/>
            <person name="Saint-Marcoux D."/>
            <person name="Proust H."/>
            <person name="Prescott H."/>
            <person name="Dolan L."/>
        </authorList>
    </citation>
    <scope>NUCLEOTIDE SEQUENCE [LARGE SCALE GENOMIC DNA]</scope>
    <source>
        <tissue evidence="2">Whole gametophyte</tissue>
    </source>
</reference>
<keyword evidence="3" id="KW-1185">Reference proteome</keyword>
<organism evidence="2 3">
    <name type="scientific">Marchantia polymorpha subsp. ruderalis</name>
    <dbReference type="NCBI Taxonomy" id="1480154"/>
    <lineage>
        <taxon>Eukaryota</taxon>
        <taxon>Viridiplantae</taxon>
        <taxon>Streptophyta</taxon>
        <taxon>Embryophyta</taxon>
        <taxon>Marchantiophyta</taxon>
        <taxon>Marchantiopsida</taxon>
        <taxon>Marchantiidae</taxon>
        <taxon>Marchantiales</taxon>
        <taxon>Marchantiaceae</taxon>
        <taxon>Marchantia</taxon>
    </lineage>
</organism>
<dbReference type="PANTHER" id="PTHR11439:SF515">
    <property type="entry name" value="GAG-POL POLYPROTEIN"/>
    <property type="match status" value="1"/>
</dbReference>
<dbReference type="EMBL" id="LVLJ01002808">
    <property type="protein sequence ID" value="OAE23661.1"/>
    <property type="molecule type" value="Genomic_DNA"/>
</dbReference>
<dbReference type="InterPro" id="IPR013103">
    <property type="entry name" value="RVT_2"/>
</dbReference>
<evidence type="ECO:0000259" key="1">
    <source>
        <dbReference type="Pfam" id="PF07727"/>
    </source>
</evidence>
<dbReference type="CDD" id="cd09272">
    <property type="entry name" value="RNase_HI_RT_Ty1"/>
    <property type="match status" value="1"/>
</dbReference>
<evidence type="ECO:0000313" key="2">
    <source>
        <dbReference type="EMBL" id="OAE23661.1"/>
    </source>
</evidence>
<comment type="caution">
    <text evidence="2">The sequence shown here is derived from an EMBL/GenBank/DDBJ whole genome shotgun (WGS) entry which is preliminary data.</text>
</comment>
<dbReference type="InterPro" id="IPR043502">
    <property type="entry name" value="DNA/RNA_pol_sf"/>
</dbReference>
<dbReference type="Proteomes" id="UP000077202">
    <property type="component" value="Unassembled WGS sequence"/>
</dbReference>